<feature type="domain" description="CBS" evidence="3">
    <location>
        <begin position="67"/>
        <end position="122"/>
    </location>
</feature>
<gene>
    <name evidence="4" type="ORF">IAD16_08210</name>
</gene>
<accession>A0A9D1I5X7</accession>
<evidence type="ECO:0000259" key="3">
    <source>
        <dbReference type="PROSITE" id="PS51371"/>
    </source>
</evidence>
<dbReference type="EMBL" id="DVMO01000125">
    <property type="protein sequence ID" value="HIU28347.1"/>
    <property type="molecule type" value="Genomic_DNA"/>
</dbReference>
<feature type="domain" description="CBS" evidence="3">
    <location>
        <begin position="7"/>
        <end position="63"/>
    </location>
</feature>
<evidence type="ECO:0000256" key="1">
    <source>
        <dbReference type="ARBA" id="ARBA00023122"/>
    </source>
</evidence>
<dbReference type="InterPro" id="IPR046342">
    <property type="entry name" value="CBS_dom_sf"/>
</dbReference>
<dbReference type="Proteomes" id="UP000824091">
    <property type="component" value="Unassembled WGS sequence"/>
</dbReference>
<dbReference type="Pfam" id="PF00571">
    <property type="entry name" value="CBS"/>
    <property type="match status" value="2"/>
</dbReference>
<evidence type="ECO:0000256" key="2">
    <source>
        <dbReference type="PROSITE-ProRule" id="PRU00703"/>
    </source>
</evidence>
<organism evidence="4 5">
    <name type="scientific">Candidatus Fimisoma avicola</name>
    <dbReference type="NCBI Taxonomy" id="2840826"/>
    <lineage>
        <taxon>Bacteria</taxon>
        <taxon>Bacillati</taxon>
        <taxon>Bacillota</taxon>
        <taxon>Clostridia</taxon>
        <taxon>Eubacteriales</taxon>
        <taxon>Candidatus Fimisoma</taxon>
    </lineage>
</organism>
<dbReference type="PANTHER" id="PTHR43080:SF2">
    <property type="entry name" value="CBS DOMAIN-CONTAINING PROTEIN"/>
    <property type="match status" value="1"/>
</dbReference>
<protein>
    <submittedName>
        <fullName evidence="4">CBS domain-containing protein</fullName>
    </submittedName>
</protein>
<keyword evidence="1 2" id="KW-0129">CBS domain</keyword>
<proteinExistence type="predicted"/>
<reference evidence="4" key="1">
    <citation type="submission" date="2020-10" db="EMBL/GenBank/DDBJ databases">
        <authorList>
            <person name="Gilroy R."/>
        </authorList>
    </citation>
    <scope>NUCLEOTIDE SEQUENCE</scope>
    <source>
        <strain evidence="4">11300</strain>
    </source>
</reference>
<evidence type="ECO:0000313" key="5">
    <source>
        <dbReference type="Proteomes" id="UP000824091"/>
    </source>
</evidence>
<sequence length="134" mass="14800">MLVKDLMSSSVISVGPEDTYDQISFLMKSEDVGIVPVCDSRDHILGVITDRDMIVRRDNADKAGNLMSSPPVTVEAGDDIHQAALKFSRYGIRRLPVLESGRLVGMLSFKDLAKKKVLMAEIGHIIYNVCNHRG</sequence>
<dbReference type="PANTHER" id="PTHR43080">
    <property type="entry name" value="CBS DOMAIN-CONTAINING PROTEIN CBSX3, MITOCHONDRIAL"/>
    <property type="match status" value="1"/>
</dbReference>
<dbReference type="SUPFAM" id="SSF54631">
    <property type="entry name" value="CBS-domain pair"/>
    <property type="match status" value="1"/>
</dbReference>
<dbReference type="SMART" id="SM00116">
    <property type="entry name" value="CBS"/>
    <property type="match status" value="2"/>
</dbReference>
<evidence type="ECO:0000313" key="4">
    <source>
        <dbReference type="EMBL" id="HIU28347.1"/>
    </source>
</evidence>
<reference evidence="4" key="2">
    <citation type="journal article" date="2021" name="PeerJ">
        <title>Extensive microbial diversity within the chicken gut microbiome revealed by metagenomics and culture.</title>
        <authorList>
            <person name="Gilroy R."/>
            <person name="Ravi A."/>
            <person name="Getino M."/>
            <person name="Pursley I."/>
            <person name="Horton D.L."/>
            <person name="Alikhan N.F."/>
            <person name="Baker D."/>
            <person name="Gharbi K."/>
            <person name="Hall N."/>
            <person name="Watson M."/>
            <person name="Adriaenssens E.M."/>
            <person name="Foster-Nyarko E."/>
            <person name="Jarju S."/>
            <person name="Secka A."/>
            <person name="Antonio M."/>
            <person name="Oren A."/>
            <person name="Chaudhuri R.R."/>
            <person name="La Ragione R."/>
            <person name="Hildebrand F."/>
            <person name="Pallen M.J."/>
        </authorList>
    </citation>
    <scope>NUCLEOTIDE SEQUENCE</scope>
    <source>
        <strain evidence="4">11300</strain>
    </source>
</reference>
<dbReference type="PROSITE" id="PS51371">
    <property type="entry name" value="CBS"/>
    <property type="match status" value="2"/>
</dbReference>
<dbReference type="Gene3D" id="3.10.580.10">
    <property type="entry name" value="CBS-domain"/>
    <property type="match status" value="1"/>
</dbReference>
<comment type="caution">
    <text evidence="4">The sequence shown here is derived from an EMBL/GenBank/DDBJ whole genome shotgun (WGS) entry which is preliminary data.</text>
</comment>
<dbReference type="AlphaFoldDB" id="A0A9D1I5X7"/>
<name>A0A9D1I5X7_9FIRM</name>
<dbReference type="InterPro" id="IPR000644">
    <property type="entry name" value="CBS_dom"/>
</dbReference>
<dbReference type="InterPro" id="IPR051257">
    <property type="entry name" value="Diverse_CBS-Domain"/>
</dbReference>